<proteinExistence type="predicted"/>
<name>A0ABQ5IZ87_9ASTR</name>
<organism evidence="1 2">
    <name type="scientific">Tanacetum coccineum</name>
    <dbReference type="NCBI Taxonomy" id="301880"/>
    <lineage>
        <taxon>Eukaryota</taxon>
        <taxon>Viridiplantae</taxon>
        <taxon>Streptophyta</taxon>
        <taxon>Embryophyta</taxon>
        <taxon>Tracheophyta</taxon>
        <taxon>Spermatophyta</taxon>
        <taxon>Magnoliopsida</taxon>
        <taxon>eudicotyledons</taxon>
        <taxon>Gunneridae</taxon>
        <taxon>Pentapetalae</taxon>
        <taxon>asterids</taxon>
        <taxon>campanulids</taxon>
        <taxon>Asterales</taxon>
        <taxon>Asteraceae</taxon>
        <taxon>Asteroideae</taxon>
        <taxon>Anthemideae</taxon>
        <taxon>Anthemidinae</taxon>
        <taxon>Tanacetum</taxon>
    </lineage>
</organism>
<comment type="caution">
    <text evidence="1">The sequence shown here is derived from an EMBL/GenBank/DDBJ whole genome shotgun (WGS) entry which is preliminary data.</text>
</comment>
<reference evidence="1" key="1">
    <citation type="journal article" date="2022" name="Int. J. Mol. Sci.">
        <title>Draft Genome of Tanacetum Coccineum: Genomic Comparison of Closely Related Tanacetum-Family Plants.</title>
        <authorList>
            <person name="Yamashiro T."/>
            <person name="Shiraishi A."/>
            <person name="Nakayama K."/>
            <person name="Satake H."/>
        </authorList>
    </citation>
    <scope>NUCLEOTIDE SEQUENCE</scope>
</reference>
<dbReference type="EMBL" id="BQNB010021312">
    <property type="protein sequence ID" value="GJU05065.1"/>
    <property type="molecule type" value="Genomic_DNA"/>
</dbReference>
<sequence>MEHEVGGDDRILCLTALLPFDYWLACVFIAKEVKEEEAGSMEEPTIEECMTFTQSSYDWVILEDGKIELKGQLLIELGKNAYSGTSGEDAVEHIENFLKVTDLIKVPKVSNNQIRVRVFPFSLTGAASK</sequence>
<evidence type="ECO:0000313" key="2">
    <source>
        <dbReference type="Proteomes" id="UP001151760"/>
    </source>
</evidence>
<dbReference type="Proteomes" id="UP001151760">
    <property type="component" value="Unassembled WGS sequence"/>
</dbReference>
<accession>A0ABQ5IZ87</accession>
<gene>
    <name evidence="1" type="ORF">Tco_1121495</name>
</gene>
<keyword evidence="2" id="KW-1185">Reference proteome</keyword>
<evidence type="ECO:0000313" key="1">
    <source>
        <dbReference type="EMBL" id="GJU05065.1"/>
    </source>
</evidence>
<protein>
    <submittedName>
        <fullName evidence="1">Uncharacterized protein</fullName>
    </submittedName>
</protein>
<reference evidence="1" key="2">
    <citation type="submission" date="2022-01" db="EMBL/GenBank/DDBJ databases">
        <authorList>
            <person name="Yamashiro T."/>
            <person name="Shiraishi A."/>
            <person name="Satake H."/>
            <person name="Nakayama K."/>
        </authorList>
    </citation>
    <scope>NUCLEOTIDE SEQUENCE</scope>
</reference>